<sequence>MSTNNIRINSKNIENINISNVYNSDKSGVSKPNNEVLSKNVEDRAEEQEDDGIDDLIPSVATKRASAADFHRLIFKTGYEQFKSKLSLQVVQEINIMAQQLKPTNLAESLDHLACRIINSSQSVESDHVLKLSLSRILFLVGGTTLKVYRQLFHDQSYYNELLKRKPPMEPGLSNAMVSLFNEVVDIAKHGISRTRQHLMEKRLEVLKNDGNETEEMELLDILDFVISDFDYQAKKKKKSELAYYRYAASILDIIFRNQEFGLNDGEICSKSTKDARIANMKVCNDADDKKPVFGRKIDLILVSMSMEVSCSEWKKDNTSPALVEQQQIKNCRTNSSILHNLKKLPIAEKEKEDMFVLGMEWIGDIGFMVSVREFEKAHLVHHVGDLSLPRSLRTLEDFRQTLDLLYSYKHHYMKMKDIIEIAQHRYTVDQNLARYRLPEEQLESTDEEPKTFFTPVKKQKTSHPLTSHLEEDNEDDLFD</sequence>
<gene>
    <name evidence="2" type="ORF">HMPREF1544_01354</name>
</gene>
<dbReference type="VEuPathDB" id="FungiDB:HMPREF1544_01354"/>
<feature type="compositionally biased region" description="Acidic residues" evidence="1">
    <location>
        <begin position="44"/>
        <end position="53"/>
    </location>
</feature>
<evidence type="ECO:0000256" key="1">
    <source>
        <dbReference type="SAM" id="MobiDB-lite"/>
    </source>
</evidence>
<feature type="compositionally biased region" description="Polar residues" evidence="1">
    <location>
        <begin position="24"/>
        <end position="37"/>
    </location>
</feature>
<dbReference type="Proteomes" id="UP000014254">
    <property type="component" value="Unassembled WGS sequence"/>
</dbReference>
<protein>
    <submittedName>
        <fullName evidence="2">Uncharacterized protein</fullName>
    </submittedName>
</protein>
<dbReference type="AlphaFoldDB" id="S2JNF0"/>
<dbReference type="InParanoid" id="S2JNF0"/>
<dbReference type="OMA" id="VQEINIM"/>
<organism evidence="2 3">
    <name type="scientific">Mucor circinelloides f. circinelloides (strain 1006PhL)</name>
    <name type="common">Mucormycosis agent</name>
    <name type="synonym">Calyptromyces circinelloides</name>
    <dbReference type="NCBI Taxonomy" id="1220926"/>
    <lineage>
        <taxon>Eukaryota</taxon>
        <taxon>Fungi</taxon>
        <taxon>Fungi incertae sedis</taxon>
        <taxon>Mucoromycota</taxon>
        <taxon>Mucoromycotina</taxon>
        <taxon>Mucoromycetes</taxon>
        <taxon>Mucorales</taxon>
        <taxon>Mucorineae</taxon>
        <taxon>Mucoraceae</taxon>
        <taxon>Mucor</taxon>
    </lineage>
</organism>
<accession>S2JNF0</accession>
<dbReference type="EMBL" id="KE123905">
    <property type="protein sequence ID" value="EPB91846.1"/>
    <property type="molecule type" value="Genomic_DNA"/>
</dbReference>
<feature type="region of interest" description="Disordered" evidence="1">
    <location>
        <begin position="440"/>
        <end position="480"/>
    </location>
</feature>
<feature type="region of interest" description="Disordered" evidence="1">
    <location>
        <begin position="24"/>
        <end position="53"/>
    </location>
</feature>
<keyword evidence="3" id="KW-1185">Reference proteome</keyword>
<name>S2JNF0_MUCC1</name>
<evidence type="ECO:0000313" key="3">
    <source>
        <dbReference type="Proteomes" id="UP000014254"/>
    </source>
</evidence>
<reference evidence="3" key="1">
    <citation type="submission" date="2013-05" db="EMBL/GenBank/DDBJ databases">
        <title>The Genome sequence of Mucor circinelloides f. circinelloides 1006PhL.</title>
        <authorList>
            <consortium name="The Broad Institute Genomics Platform"/>
            <person name="Cuomo C."/>
            <person name="Earl A."/>
            <person name="Findley K."/>
            <person name="Lee S.C."/>
            <person name="Walker B."/>
            <person name="Young S."/>
            <person name="Zeng Q."/>
            <person name="Gargeya S."/>
            <person name="Fitzgerald M."/>
            <person name="Haas B."/>
            <person name="Abouelleil A."/>
            <person name="Allen A.W."/>
            <person name="Alvarado L."/>
            <person name="Arachchi H.M."/>
            <person name="Berlin A.M."/>
            <person name="Chapman S.B."/>
            <person name="Gainer-Dewar J."/>
            <person name="Goldberg J."/>
            <person name="Griggs A."/>
            <person name="Gujja S."/>
            <person name="Hansen M."/>
            <person name="Howarth C."/>
            <person name="Imamovic A."/>
            <person name="Ireland A."/>
            <person name="Larimer J."/>
            <person name="McCowan C."/>
            <person name="Murphy C."/>
            <person name="Pearson M."/>
            <person name="Poon T.W."/>
            <person name="Priest M."/>
            <person name="Roberts A."/>
            <person name="Saif S."/>
            <person name="Shea T."/>
            <person name="Sisk P."/>
            <person name="Sykes S."/>
            <person name="Wortman J."/>
            <person name="Nusbaum C."/>
            <person name="Birren B."/>
        </authorList>
    </citation>
    <scope>NUCLEOTIDE SEQUENCE [LARGE SCALE GENOMIC DNA]</scope>
    <source>
        <strain evidence="3">1006PhL</strain>
    </source>
</reference>
<proteinExistence type="predicted"/>
<dbReference type="OrthoDB" id="2279050at2759"/>
<evidence type="ECO:0000313" key="2">
    <source>
        <dbReference type="EMBL" id="EPB91846.1"/>
    </source>
</evidence>